<evidence type="ECO:0000313" key="3">
    <source>
        <dbReference type="Proteomes" id="UP001195483"/>
    </source>
</evidence>
<keyword evidence="3" id="KW-1185">Reference proteome</keyword>
<keyword evidence="1" id="KW-0472">Membrane</keyword>
<evidence type="ECO:0000313" key="2">
    <source>
        <dbReference type="EMBL" id="KAK3600897.1"/>
    </source>
</evidence>
<reference evidence="2" key="3">
    <citation type="submission" date="2023-05" db="EMBL/GenBank/DDBJ databases">
        <authorList>
            <person name="Smith C.H."/>
        </authorList>
    </citation>
    <scope>NUCLEOTIDE SEQUENCE</scope>
    <source>
        <strain evidence="2">CHS0354</strain>
        <tissue evidence="2">Mantle</tissue>
    </source>
</reference>
<feature type="transmembrane region" description="Helical" evidence="1">
    <location>
        <begin position="85"/>
        <end position="104"/>
    </location>
</feature>
<sequence>MVSATLRRKCGGEGIVKAKTLYGSQKMIILVCIFRHVPFAQSKNPNQTRIPKLEGIKDGEAVEAVARDILIPLIRQNKSTSVARGLPITIFLVLLTTVSTRMIYSISF</sequence>
<dbReference type="Proteomes" id="UP001195483">
    <property type="component" value="Unassembled WGS sequence"/>
</dbReference>
<keyword evidence="1" id="KW-0812">Transmembrane</keyword>
<gene>
    <name evidence="2" type="ORF">CHS0354_019250</name>
</gene>
<evidence type="ECO:0000256" key="1">
    <source>
        <dbReference type="SAM" id="Phobius"/>
    </source>
</evidence>
<protein>
    <submittedName>
        <fullName evidence="2">Uncharacterized protein</fullName>
    </submittedName>
</protein>
<dbReference type="EMBL" id="JAEAOA010001191">
    <property type="protein sequence ID" value="KAK3600897.1"/>
    <property type="molecule type" value="Genomic_DNA"/>
</dbReference>
<keyword evidence="1" id="KW-1133">Transmembrane helix</keyword>
<reference evidence="2" key="2">
    <citation type="journal article" date="2021" name="Genome Biol. Evol.">
        <title>Developing a high-quality reference genome for a parasitic bivalve with doubly uniparental inheritance (Bivalvia: Unionida).</title>
        <authorList>
            <person name="Smith C.H."/>
        </authorList>
    </citation>
    <scope>NUCLEOTIDE SEQUENCE</scope>
    <source>
        <strain evidence="2">CHS0354</strain>
        <tissue evidence="2">Mantle</tissue>
    </source>
</reference>
<reference evidence="2" key="1">
    <citation type="journal article" date="2021" name="Genome Biol. Evol.">
        <title>A High-Quality Reference Genome for a Parasitic Bivalve with Doubly Uniparental Inheritance (Bivalvia: Unionida).</title>
        <authorList>
            <person name="Smith C.H."/>
        </authorList>
    </citation>
    <scope>NUCLEOTIDE SEQUENCE</scope>
    <source>
        <strain evidence="2">CHS0354</strain>
    </source>
</reference>
<organism evidence="2 3">
    <name type="scientific">Potamilus streckersoni</name>
    <dbReference type="NCBI Taxonomy" id="2493646"/>
    <lineage>
        <taxon>Eukaryota</taxon>
        <taxon>Metazoa</taxon>
        <taxon>Spiralia</taxon>
        <taxon>Lophotrochozoa</taxon>
        <taxon>Mollusca</taxon>
        <taxon>Bivalvia</taxon>
        <taxon>Autobranchia</taxon>
        <taxon>Heteroconchia</taxon>
        <taxon>Palaeoheterodonta</taxon>
        <taxon>Unionida</taxon>
        <taxon>Unionoidea</taxon>
        <taxon>Unionidae</taxon>
        <taxon>Ambleminae</taxon>
        <taxon>Lampsilini</taxon>
        <taxon>Potamilus</taxon>
    </lineage>
</organism>
<name>A0AAE0SZ92_9BIVA</name>
<dbReference type="AlphaFoldDB" id="A0AAE0SZ92"/>
<proteinExistence type="predicted"/>
<comment type="caution">
    <text evidence="2">The sequence shown here is derived from an EMBL/GenBank/DDBJ whole genome shotgun (WGS) entry which is preliminary data.</text>
</comment>
<accession>A0AAE0SZ92</accession>